<comment type="subcellular location">
    <subcellularLocation>
        <location evidence="1">Nucleus</location>
    </subcellularLocation>
</comment>
<evidence type="ECO:0000256" key="3">
    <source>
        <dbReference type="SAM" id="MobiDB-lite"/>
    </source>
</evidence>
<dbReference type="AlphaFoldDB" id="A0A1D1Y940"/>
<name>A0A1D1Y940_9ARAE</name>
<dbReference type="GO" id="GO:0005634">
    <property type="term" value="C:nucleus"/>
    <property type="evidence" value="ECO:0007669"/>
    <property type="project" value="UniProtKB-SubCell"/>
</dbReference>
<proteinExistence type="predicted"/>
<organism evidence="4">
    <name type="scientific">Anthurium amnicola</name>
    <dbReference type="NCBI Taxonomy" id="1678845"/>
    <lineage>
        <taxon>Eukaryota</taxon>
        <taxon>Viridiplantae</taxon>
        <taxon>Streptophyta</taxon>
        <taxon>Embryophyta</taxon>
        <taxon>Tracheophyta</taxon>
        <taxon>Spermatophyta</taxon>
        <taxon>Magnoliopsida</taxon>
        <taxon>Liliopsida</taxon>
        <taxon>Araceae</taxon>
        <taxon>Pothoideae</taxon>
        <taxon>Potheae</taxon>
        <taxon>Anthurium</taxon>
    </lineage>
</organism>
<evidence type="ECO:0000256" key="2">
    <source>
        <dbReference type="ARBA" id="ARBA00023242"/>
    </source>
</evidence>
<feature type="region of interest" description="Disordered" evidence="3">
    <location>
        <begin position="1"/>
        <end position="72"/>
    </location>
</feature>
<dbReference type="GO" id="GO:0006950">
    <property type="term" value="P:response to stress"/>
    <property type="evidence" value="ECO:0007669"/>
    <property type="project" value="UniProtKB-ARBA"/>
</dbReference>
<protein>
    <submittedName>
        <fullName evidence="4">Uncharacterized protein</fullName>
    </submittedName>
</protein>
<gene>
    <name evidence="4" type="ORF">g.33664</name>
</gene>
<feature type="non-terminal residue" evidence="4">
    <location>
        <position position="1"/>
    </location>
</feature>
<accession>A0A1D1Y940</accession>
<dbReference type="EMBL" id="GDJX01016771">
    <property type="protein sequence ID" value="JAT51165.1"/>
    <property type="molecule type" value="Transcribed_RNA"/>
</dbReference>
<dbReference type="InterPro" id="IPR051992">
    <property type="entry name" value="OxStress_Response_Reg"/>
</dbReference>
<evidence type="ECO:0000313" key="4">
    <source>
        <dbReference type="EMBL" id="JAT51165.1"/>
    </source>
</evidence>
<sequence length="140" mass="14637">EEAEEAGRVNGFGLGGRKGGEEKEAESSESSSIGAGEESSLSLSSSTAAEEGGDGEEEEVQSKLKKGTAGLGSLDSLEESLPIKRGLSNCFSGKSKSFASLSEAAVLGTAKDLAKVENPFNKRRRVLMACKASWQRRASY</sequence>
<reference evidence="4" key="1">
    <citation type="submission" date="2015-07" db="EMBL/GenBank/DDBJ databases">
        <title>Transcriptome Assembly of Anthurium amnicola.</title>
        <authorList>
            <person name="Suzuki J."/>
        </authorList>
    </citation>
    <scope>NUCLEOTIDE SEQUENCE</scope>
</reference>
<dbReference type="PANTHER" id="PTHR33172:SF91">
    <property type="entry name" value="PROTEIN OXIDATIVE STRESS 3 LIKE 5"/>
    <property type="match status" value="1"/>
</dbReference>
<evidence type="ECO:0000256" key="1">
    <source>
        <dbReference type="ARBA" id="ARBA00004123"/>
    </source>
</evidence>
<feature type="non-terminal residue" evidence="4">
    <location>
        <position position="140"/>
    </location>
</feature>
<keyword evidence="2" id="KW-0539">Nucleus</keyword>
<feature type="compositionally biased region" description="Low complexity" evidence="3">
    <location>
        <begin position="28"/>
        <end position="50"/>
    </location>
</feature>
<dbReference type="PANTHER" id="PTHR33172">
    <property type="entry name" value="OS08G0516900 PROTEIN"/>
    <property type="match status" value="1"/>
</dbReference>